<dbReference type="SUPFAM" id="SSF63380">
    <property type="entry name" value="Riboflavin synthase domain-like"/>
    <property type="match status" value="1"/>
</dbReference>
<dbReference type="InterPro" id="IPR007037">
    <property type="entry name" value="SIP_rossman_dom"/>
</dbReference>
<dbReference type="InterPro" id="IPR039261">
    <property type="entry name" value="FNR_nucleotide-bd"/>
</dbReference>
<organism evidence="2 3">
    <name type="scientific">Nocardioides fonticola</name>
    <dbReference type="NCBI Taxonomy" id="450363"/>
    <lineage>
        <taxon>Bacteria</taxon>
        <taxon>Bacillati</taxon>
        <taxon>Actinomycetota</taxon>
        <taxon>Actinomycetes</taxon>
        <taxon>Propionibacteriales</taxon>
        <taxon>Nocardioidaceae</taxon>
        <taxon>Nocardioides</taxon>
    </lineage>
</organism>
<comment type="caution">
    <text evidence="2">The sequence shown here is derived from an EMBL/GenBank/DDBJ whole genome shotgun (WGS) entry which is preliminary data.</text>
</comment>
<name>A0ABP7XMA8_9ACTN</name>
<evidence type="ECO:0000259" key="1">
    <source>
        <dbReference type="PROSITE" id="PS51384"/>
    </source>
</evidence>
<keyword evidence="3" id="KW-1185">Reference proteome</keyword>
<dbReference type="InterPro" id="IPR017927">
    <property type="entry name" value="FAD-bd_FR_type"/>
</dbReference>
<dbReference type="Pfam" id="PF04954">
    <property type="entry name" value="SIP"/>
    <property type="match status" value="1"/>
</dbReference>
<dbReference type="Gene3D" id="3.40.50.80">
    <property type="entry name" value="Nucleotide-binding domain of ferredoxin-NADP reductase (FNR) module"/>
    <property type="match status" value="1"/>
</dbReference>
<dbReference type="EMBL" id="BAAAZH010000017">
    <property type="protein sequence ID" value="GAA4121235.1"/>
    <property type="molecule type" value="Genomic_DNA"/>
</dbReference>
<dbReference type="PANTHER" id="PTHR30157:SF0">
    <property type="entry name" value="NADPH-DEPENDENT FERRIC-CHELATE REDUCTASE"/>
    <property type="match status" value="1"/>
</dbReference>
<gene>
    <name evidence="2" type="ORF">GCM10022215_25940</name>
</gene>
<dbReference type="PANTHER" id="PTHR30157">
    <property type="entry name" value="FERRIC REDUCTASE, NADPH-DEPENDENT"/>
    <property type="match status" value="1"/>
</dbReference>
<evidence type="ECO:0000313" key="2">
    <source>
        <dbReference type="EMBL" id="GAA4121235.1"/>
    </source>
</evidence>
<dbReference type="PROSITE" id="PS51384">
    <property type="entry name" value="FAD_FR"/>
    <property type="match status" value="1"/>
</dbReference>
<dbReference type="Proteomes" id="UP001501495">
    <property type="component" value="Unassembled WGS sequence"/>
</dbReference>
<feature type="domain" description="FAD-binding FR-type" evidence="1">
    <location>
        <begin position="8"/>
        <end position="148"/>
    </location>
</feature>
<dbReference type="Gene3D" id="2.40.30.10">
    <property type="entry name" value="Translation factors"/>
    <property type="match status" value="1"/>
</dbReference>
<sequence>MLATARPLLLEEVEVVAVERPSPSFVRVALASPALAQFGVEGRRSLADQRIKLIVPAPGERLDPLATLGEHWYAEWRERPQPGRGHLRTYTVRDVVGTGEQTRVVVDIVVHPATPETPLGPGARWAEAAQVGDRVGLVAPRRGHLFGGIEFEPGTASRLLLAGDETALPAIAAILADPPPGARGVAFVEVPTSADVLDLPHPDSIALQWLPRDGAAHGTHLGPAVLAYLRREDAAALALPEVEDVDPDLWETPVFSSSGEDVEQGVEAGPHDDLYAWIAGEAGVVTALRRALVQDLGLPRRQVAFMGYWRRGAAVRD</sequence>
<evidence type="ECO:0000313" key="3">
    <source>
        <dbReference type="Proteomes" id="UP001501495"/>
    </source>
</evidence>
<dbReference type="CDD" id="cd06193">
    <property type="entry name" value="siderophore_interacting"/>
    <property type="match status" value="1"/>
</dbReference>
<dbReference type="InterPro" id="IPR013113">
    <property type="entry name" value="SIP_FAD-bd"/>
</dbReference>
<protein>
    <submittedName>
        <fullName evidence="2">Siderophore-interacting protein</fullName>
    </submittedName>
</protein>
<proteinExistence type="predicted"/>
<dbReference type="InterPro" id="IPR039374">
    <property type="entry name" value="SIP_fam"/>
</dbReference>
<accession>A0ABP7XMA8</accession>
<reference evidence="3" key="1">
    <citation type="journal article" date="2019" name="Int. J. Syst. Evol. Microbiol.">
        <title>The Global Catalogue of Microorganisms (GCM) 10K type strain sequencing project: providing services to taxonomists for standard genome sequencing and annotation.</title>
        <authorList>
            <consortium name="The Broad Institute Genomics Platform"/>
            <consortium name="The Broad Institute Genome Sequencing Center for Infectious Disease"/>
            <person name="Wu L."/>
            <person name="Ma J."/>
        </authorList>
    </citation>
    <scope>NUCLEOTIDE SEQUENCE [LARGE SCALE GENOMIC DNA]</scope>
    <source>
        <strain evidence="3">JCM 16703</strain>
    </source>
</reference>
<dbReference type="RefSeq" id="WP_344733838.1">
    <property type="nucleotide sequence ID" value="NZ_BAAAZH010000017.1"/>
</dbReference>
<dbReference type="InterPro" id="IPR017938">
    <property type="entry name" value="Riboflavin_synthase-like_b-brl"/>
</dbReference>
<dbReference type="Pfam" id="PF08021">
    <property type="entry name" value="FAD_binding_9"/>
    <property type="match status" value="1"/>
</dbReference>